<dbReference type="SUPFAM" id="SSF51445">
    <property type="entry name" value="(Trans)glycosidases"/>
    <property type="match status" value="1"/>
</dbReference>
<evidence type="ECO:0000256" key="2">
    <source>
        <dbReference type="SAM" id="SignalP"/>
    </source>
</evidence>
<dbReference type="AlphaFoldDB" id="A0A6V8HHA7"/>
<reference evidence="5" key="1">
    <citation type="journal article" date="2015" name="Genome Announc.">
        <title>Draft genome sequence of Talaromyces cellulolyticus strain Y-94, a source of lignocellulosic biomass-degrading enzymes.</title>
        <authorList>
            <person name="Fujii T."/>
            <person name="Koike H."/>
            <person name="Sawayama S."/>
            <person name="Yano S."/>
            <person name="Inoue H."/>
        </authorList>
    </citation>
    <scope>NUCLEOTIDE SEQUENCE [LARGE SCALE GENOMIC DNA]</scope>
    <source>
        <strain evidence="5">Y-94</strain>
    </source>
</reference>
<organism evidence="4 5">
    <name type="scientific">Talaromyces pinophilus</name>
    <name type="common">Penicillium pinophilum</name>
    <dbReference type="NCBI Taxonomy" id="128442"/>
    <lineage>
        <taxon>Eukaryota</taxon>
        <taxon>Fungi</taxon>
        <taxon>Dikarya</taxon>
        <taxon>Ascomycota</taxon>
        <taxon>Pezizomycotina</taxon>
        <taxon>Eurotiomycetes</taxon>
        <taxon>Eurotiomycetidae</taxon>
        <taxon>Eurotiales</taxon>
        <taxon>Trichocomaceae</taxon>
        <taxon>Talaromyces</taxon>
        <taxon>Talaromyces sect. Talaromyces</taxon>
    </lineage>
</organism>
<feature type="signal peptide" evidence="2">
    <location>
        <begin position="1"/>
        <end position="19"/>
    </location>
</feature>
<protein>
    <recommendedName>
        <fullName evidence="3">Asl1-like glycosyl hydrolase catalytic domain-containing protein</fullName>
    </recommendedName>
</protein>
<gene>
    <name evidence="4" type="ORF">TCE0_041f13495</name>
</gene>
<proteinExistence type="predicted"/>
<feature type="region of interest" description="Disordered" evidence="1">
    <location>
        <begin position="276"/>
        <end position="316"/>
    </location>
</feature>
<feature type="domain" description="Asl1-like glycosyl hydrolase catalytic" evidence="3">
    <location>
        <begin position="39"/>
        <end position="271"/>
    </location>
</feature>
<dbReference type="GO" id="GO:0071966">
    <property type="term" value="P:fungal-type cell wall polysaccharide metabolic process"/>
    <property type="evidence" value="ECO:0007669"/>
    <property type="project" value="TreeGrafter"/>
</dbReference>
<feature type="chain" id="PRO_5028273347" description="Asl1-like glycosyl hydrolase catalytic domain-containing protein" evidence="2">
    <location>
        <begin position="20"/>
        <end position="416"/>
    </location>
</feature>
<dbReference type="FunFam" id="3.20.20.80:FF:000271">
    <property type="entry name" value="Alkali-sensitive linkage protein 1"/>
    <property type="match status" value="1"/>
</dbReference>
<evidence type="ECO:0000259" key="3">
    <source>
        <dbReference type="Pfam" id="PF11790"/>
    </source>
</evidence>
<evidence type="ECO:0000313" key="5">
    <source>
        <dbReference type="Proteomes" id="UP000053095"/>
    </source>
</evidence>
<sequence length="416" mass="42360">MASFLKFAAAGLLAVSAVAVPTKQVRSTSVEKRSTSKAGAAYNDISLVTALCGDSSGISWAYNWGSSSDGNLPSGVEYVPMLWGTSSLFVDGWTTNVEAAIAAGSSYIMGFNEPDLASQANLAAADAATYYKQYLTPYSGKAKLVSPAVTSSSSTTAGLAWFESFISECSDCGVSVLAVHWYGDSVSELQSFITEAISTASKYGISEVWLTEWALSSDEGGISDLATAASFVQEAGAWLDEQSALTRYSYFYVANGYLLTNGVVNSVGAAYASAASSSSTSSSSSSSSSSSTTSTTSTSTSIYVAPTTTSSSSTSTSIYVAPTTTTAAAAFPTVDTNNNNAASETSTEAYGAAQAATTTVAATSTTPVVLTTTTVTIKSTVTVTTGCVPTPPPCESSFVPTPSSGFVTQTAVPSAV</sequence>
<dbReference type="EMBL" id="DF933837">
    <property type="protein sequence ID" value="GAM40835.1"/>
    <property type="molecule type" value="Genomic_DNA"/>
</dbReference>
<evidence type="ECO:0000313" key="4">
    <source>
        <dbReference type="EMBL" id="GAM40835.1"/>
    </source>
</evidence>
<dbReference type="InterPro" id="IPR017853">
    <property type="entry name" value="GH"/>
</dbReference>
<dbReference type="InterPro" id="IPR053183">
    <property type="entry name" value="ASL1"/>
</dbReference>
<dbReference type="PANTHER" id="PTHR34154">
    <property type="entry name" value="ALKALI-SENSITIVE LINKAGE PROTEIN 1"/>
    <property type="match status" value="1"/>
</dbReference>
<accession>A0A6V8HHA7</accession>
<dbReference type="Gene3D" id="3.20.20.80">
    <property type="entry name" value="Glycosidases"/>
    <property type="match status" value="1"/>
</dbReference>
<dbReference type="InterPro" id="IPR024655">
    <property type="entry name" value="Asl1_glyco_hydro_catalytic"/>
</dbReference>
<keyword evidence="2" id="KW-0732">Signal</keyword>
<name>A0A6V8HHA7_TALPI</name>
<evidence type="ECO:0000256" key="1">
    <source>
        <dbReference type="SAM" id="MobiDB-lite"/>
    </source>
</evidence>
<dbReference type="Pfam" id="PF11790">
    <property type="entry name" value="Glyco_hydro_cc"/>
    <property type="match status" value="1"/>
</dbReference>
<keyword evidence="5" id="KW-1185">Reference proteome</keyword>
<dbReference type="Proteomes" id="UP000053095">
    <property type="component" value="Unassembled WGS sequence"/>
</dbReference>
<dbReference type="GO" id="GO:0009277">
    <property type="term" value="C:fungal-type cell wall"/>
    <property type="evidence" value="ECO:0007669"/>
    <property type="project" value="TreeGrafter"/>
</dbReference>
<dbReference type="PANTHER" id="PTHR34154:SF10">
    <property type="entry name" value="ASL1-LIKE GLYCOSYL HYDROLASE CATALYTIC DOMAIN-CONTAINING PROTEIN"/>
    <property type="match status" value="1"/>
</dbReference>
<comment type="caution">
    <text evidence="4">The sequence shown here is derived from an EMBL/GenBank/DDBJ whole genome shotgun (WGS) entry which is preliminary data.</text>
</comment>